<dbReference type="Proteomes" id="UP000178427">
    <property type="component" value="Unassembled WGS sequence"/>
</dbReference>
<evidence type="ECO:0000256" key="1">
    <source>
        <dbReference type="ARBA" id="ARBA00004370"/>
    </source>
</evidence>
<evidence type="ECO:0000313" key="6">
    <source>
        <dbReference type="EMBL" id="OGG74019.1"/>
    </source>
</evidence>
<dbReference type="AlphaFoldDB" id="A0A1F6EK47"/>
<accession>A0A1F6EK47</accession>
<dbReference type="InterPro" id="IPR034746">
    <property type="entry name" value="POTRA"/>
</dbReference>
<name>A0A1F6EK47_9BACT</name>
<dbReference type="EMBL" id="MFMA01000013">
    <property type="protein sequence ID" value="OGG74019.1"/>
    <property type="molecule type" value="Genomic_DNA"/>
</dbReference>
<evidence type="ECO:0000259" key="5">
    <source>
        <dbReference type="PROSITE" id="PS51779"/>
    </source>
</evidence>
<feature type="domain" description="POTRA" evidence="5">
    <location>
        <begin position="78"/>
        <end position="158"/>
    </location>
</feature>
<reference evidence="6 7" key="1">
    <citation type="journal article" date="2016" name="Nat. Commun.">
        <title>Thousands of microbial genomes shed light on interconnected biogeochemical processes in an aquifer system.</title>
        <authorList>
            <person name="Anantharaman K."/>
            <person name="Brown C.T."/>
            <person name="Hug L.A."/>
            <person name="Sharon I."/>
            <person name="Castelle C.J."/>
            <person name="Probst A.J."/>
            <person name="Thomas B.C."/>
            <person name="Singh A."/>
            <person name="Wilkins M.J."/>
            <person name="Karaoz U."/>
            <person name="Brodie E.L."/>
            <person name="Williams K.H."/>
            <person name="Hubbard S.S."/>
            <person name="Banfield J.F."/>
        </authorList>
    </citation>
    <scope>NUCLEOTIDE SEQUENCE [LARGE SCALE GENOMIC DNA]</scope>
</reference>
<evidence type="ECO:0000313" key="7">
    <source>
        <dbReference type="Proteomes" id="UP000178427"/>
    </source>
</evidence>
<comment type="subcellular location">
    <subcellularLocation>
        <location evidence="1">Membrane</location>
    </subcellularLocation>
</comment>
<comment type="caution">
    <text evidence="6">The sequence shown here is derived from an EMBL/GenBank/DDBJ whole genome shotgun (WGS) entry which is preliminary data.</text>
</comment>
<dbReference type="PROSITE" id="PS51779">
    <property type="entry name" value="POTRA"/>
    <property type="match status" value="1"/>
</dbReference>
<feature type="transmembrane region" description="Helical" evidence="4">
    <location>
        <begin position="52"/>
        <end position="74"/>
    </location>
</feature>
<dbReference type="STRING" id="1798513.A3A40_01660"/>
<sequence>MAKFSTGSSRAIVDLRKRKPGAHTRPFSFREPPRRSSSSPERLRTRRRRFRVIGALAAVVVLLAAAYGVSWASYRPAYSIQDIRVSGTSEVPKELVRSYVETKLHDGRYSFLSRSNIFFYPRDSIERAVVEYFPRIKSAKVSRESLLATAITVLVEERETFAKWCSDDACYFLGNGGFVFASASSSAPTASGYVFRGGISSTTSAIGQQYLPGNFAGVLALLERLGQAGYPAREIIAKDSSDFTVRLQQGFEVRASYGADVGALVKNLELILASEPLRGKEDELEYVDLRFGNRVYFKLKGEAEATDTSQ</sequence>
<dbReference type="GO" id="GO:0016020">
    <property type="term" value="C:membrane"/>
    <property type="evidence" value="ECO:0007669"/>
    <property type="project" value="UniProtKB-SubCell"/>
</dbReference>
<protein>
    <recommendedName>
        <fullName evidence="5">POTRA domain-containing protein</fullName>
    </recommendedName>
</protein>
<keyword evidence="4" id="KW-1133">Transmembrane helix</keyword>
<feature type="compositionally biased region" description="Low complexity" evidence="3">
    <location>
        <begin position="24"/>
        <end position="40"/>
    </location>
</feature>
<organism evidence="6 7">
    <name type="scientific">Candidatus Kaiserbacteria bacterium RIFCSPLOWO2_01_FULL_54_20</name>
    <dbReference type="NCBI Taxonomy" id="1798513"/>
    <lineage>
        <taxon>Bacteria</taxon>
        <taxon>Candidatus Kaiseribacteriota</taxon>
    </lineage>
</organism>
<evidence type="ECO:0000256" key="2">
    <source>
        <dbReference type="ARBA" id="ARBA00023136"/>
    </source>
</evidence>
<feature type="region of interest" description="Disordered" evidence="3">
    <location>
        <begin position="1"/>
        <end position="43"/>
    </location>
</feature>
<keyword evidence="2 4" id="KW-0472">Membrane</keyword>
<keyword evidence="4" id="KW-0812">Transmembrane</keyword>
<gene>
    <name evidence="6" type="ORF">A3A40_01660</name>
</gene>
<proteinExistence type="predicted"/>
<evidence type="ECO:0000256" key="4">
    <source>
        <dbReference type="SAM" id="Phobius"/>
    </source>
</evidence>
<evidence type="ECO:0000256" key="3">
    <source>
        <dbReference type="SAM" id="MobiDB-lite"/>
    </source>
</evidence>